<evidence type="ECO:0000313" key="3">
    <source>
        <dbReference type="EMBL" id="SDL40646.1"/>
    </source>
</evidence>
<accession>A0A1G9JTQ4</accession>
<dbReference type="InterPro" id="IPR007433">
    <property type="entry name" value="DUF481"/>
</dbReference>
<dbReference type="Proteomes" id="UP000198654">
    <property type="component" value="Unassembled WGS sequence"/>
</dbReference>
<gene>
    <name evidence="3" type="ORF">SAMN05661010_01612</name>
</gene>
<feature type="signal peptide" evidence="2">
    <location>
        <begin position="1"/>
        <end position="34"/>
    </location>
</feature>
<sequence>MPRPFIASARMALSRRVSPALAIGLLLAATPTLASAFYAPPAPGEDAPEFSGSAELGYTKLSGNTNSETLIAKGTLSWLSGAWTHILRAETRRVEKDDDTSAEQYLVAGRERYDLDGPHYLFGFARWEKDRFSGYRHQTTMIAGYGRQLLEGPPHSLSVEGGPGYRHDALENGEDEDLAVGYAAVNYQWALSEHASVQQELSVEGTAENVTTRSFSALTTQLNSHLALRLSHELKSNSNPPDEASANTDRTTTASLLYSW</sequence>
<evidence type="ECO:0000256" key="1">
    <source>
        <dbReference type="SAM" id="MobiDB-lite"/>
    </source>
</evidence>
<dbReference type="AlphaFoldDB" id="A0A1G9JTQ4"/>
<name>A0A1G9JTQ4_9GAMM</name>
<dbReference type="STRING" id="119000.SAMN05661010_01612"/>
<organism evidence="3 4">
    <name type="scientific">Modicisalibacter muralis</name>
    <dbReference type="NCBI Taxonomy" id="119000"/>
    <lineage>
        <taxon>Bacteria</taxon>
        <taxon>Pseudomonadati</taxon>
        <taxon>Pseudomonadota</taxon>
        <taxon>Gammaproteobacteria</taxon>
        <taxon>Oceanospirillales</taxon>
        <taxon>Halomonadaceae</taxon>
        <taxon>Modicisalibacter</taxon>
    </lineage>
</organism>
<dbReference type="Pfam" id="PF04338">
    <property type="entry name" value="DUF481"/>
    <property type="match status" value="1"/>
</dbReference>
<protein>
    <submittedName>
        <fullName evidence="3">Putative salt-induced outer membrane protein</fullName>
    </submittedName>
</protein>
<feature type="compositionally biased region" description="Polar residues" evidence="1">
    <location>
        <begin position="236"/>
        <end position="260"/>
    </location>
</feature>
<feature type="chain" id="PRO_5011432817" evidence="2">
    <location>
        <begin position="35"/>
        <end position="260"/>
    </location>
</feature>
<evidence type="ECO:0000256" key="2">
    <source>
        <dbReference type="SAM" id="SignalP"/>
    </source>
</evidence>
<dbReference type="EMBL" id="FNGI01000003">
    <property type="protein sequence ID" value="SDL40646.1"/>
    <property type="molecule type" value="Genomic_DNA"/>
</dbReference>
<evidence type="ECO:0000313" key="4">
    <source>
        <dbReference type="Proteomes" id="UP000198654"/>
    </source>
</evidence>
<reference evidence="3 4" key="1">
    <citation type="submission" date="2016-10" db="EMBL/GenBank/DDBJ databases">
        <authorList>
            <person name="de Groot N.N."/>
        </authorList>
    </citation>
    <scope>NUCLEOTIDE SEQUENCE [LARGE SCALE GENOMIC DNA]</scope>
    <source>
        <strain evidence="3 4">DSM 14789</strain>
    </source>
</reference>
<keyword evidence="4" id="KW-1185">Reference proteome</keyword>
<proteinExistence type="predicted"/>
<dbReference type="RefSeq" id="WP_245704141.1">
    <property type="nucleotide sequence ID" value="NZ_FNGI01000003.1"/>
</dbReference>
<keyword evidence="2" id="KW-0732">Signal</keyword>
<feature type="region of interest" description="Disordered" evidence="1">
    <location>
        <begin position="234"/>
        <end position="260"/>
    </location>
</feature>